<dbReference type="InterPro" id="IPR003029">
    <property type="entry name" value="S1_domain"/>
</dbReference>
<proteinExistence type="predicted"/>
<gene>
    <name evidence="2" type="ORF">BaRGS_00000126</name>
</gene>
<evidence type="ECO:0000313" key="2">
    <source>
        <dbReference type="EMBL" id="KAK7508560.1"/>
    </source>
</evidence>
<dbReference type="PROSITE" id="PS50126">
    <property type="entry name" value="S1"/>
    <property type="match status" value="5"/>
</dbReference>
<organism evidence="2 3">
    <name type="scientific">Batillaria attramentaria</name>
    <dbReference type="NCBI Taxonomy" id="370345"/>
    <lineage>
        <taxon>Eukaryota</taxon>
        <taxon>Metazoa</taxon>
        <taxon>Spiralia</taxon>
        <taxon>Lophotrochozoa</taxon>
        <taxon>Mollusca</taxon>
        <taxon>Gastropoda</taxon>
        <taxon>Caenogastropoda</taxon>
        <taxon>Sorbeoconcha</taxon>
        <taxon>Cerithioidea</taxon>
        <taxon>Batillariidae</taxon>
        <taxon>Batillaria</taxon>
    </lineage>
</organism>
<dbReference type="InterPro" id="IPR057302">
    <property type="entry name" value="Rrp5_S1"/>
</dbReference>
<dbReference type="Gene3D" id="2.40.50.140">
    <property type="entry name" value="Nucleic acid-binding proteins"/>
    <property type="match status" value="5"/>
</dbReference>
<accession>A0ABD0MB35</accession>
<feature type="domain" description="S1 motif" evidence="1">
    <location>
        <begin position="261"/>
        <end position="330"/>
    </location>
</feature>
<dbReference type="FunFam" id="2.40.50.140:FF:000103">
    <property type="entry name" value="protein RRP5 homolog"/>
    <property type="match status" value="2"/>
</dbReference>
<dbReference type="EMBL" id="JACVVK020000001">
    <property type="protein sequence ID" value="KAK7508560.1"/>
    <property type="molecule type" value="Genomic_DNA"/>
</dbReference>
<reference evidence="2 3" key="1">
    <citation type="journal article" date="2023" name="Sci. Data">
        <title>Genome assembly of the Korean intertidal mud-creeper Batillaria attramentaria.</title>
        <authorList>
            <person name="Patra A.K."/>
            <person name="Ho P.T."/>
            <person name="Jun S."/>
            <person name="Lee S.J."/>
            <person name="Kim Y."/>
            <person name="Won Y.J."/>
        </authorList>
    </citation>
    <scope>NUCLEOTIDE SEQUENCE [LARGE SCALE GENOMIC DNA]</scope>
    <source>
        <strain evidence="2">Wonlab-2016</strain>
    </source>
</reference>
<protein>
    <recommendedName>
        <fullName evidence="1">S1 motif domain-containing protein</fullName>
    </recommendedName>
</protein>
<feature type="domain" description="S1 motif" evidence="1">
    <location>
        <begin position="105"/>
        <end position="174"/>
    </location>
</feature>
<dbReference type="AlphaFoldDB" id="A0ABD0MB35"/>
<dbReference type="Pfam" id="PF00575">
    <property type="entry name" value="S1"/>
    <property type="match status" value="2"/>
</dbReference>
<evidence type="ECO:0000313" key="3">
    <source>
        <dbReference type="Proteomes" id="UP001519460"/>
    </source>
</evidence>
<feature type="non-terminal residue" evidence="2">
    <location>
        <position position="784"/>
    </location>
</feature>
<dbReference type="PANTHER" id="PTHR23270">
    <property type="entry name" value="PROGRAMMED CELL DEATH PROTEIN 11 PRE-RRNA PROCESSING PROTEIN RRP5"/>
    <property type="match status" value="1"/>
</dbReference>
<dbReference type="InterPro" id="IPR045209">
    <property type="entry name" value="Rrp5"/>
</dbReference>
<dbReference type="SMART" id="SM00316">
    <property type="entry name" value="S1"/>
    <property type="match status" value="8"/>
</dbReference>
<feature type="non-terminal residue" evidence="2">
    <location>
        <position position="1"/>
    </location>
</feature>
<dbReference type="Pfam" id="PF23459">
    <property type="entry name" value="S1_RRP5"/>
    <property type="match status" value="2"/>
</dbReference>
<dbReference type="SUPFAM" id="SSF50249">
    <property type="entry name" value="Nucleic acid-binding proteins"/>
    <property type="match status" value="5"/>
</dbReference>
<dbReference type="Proteomes" id="UP001519460">
    <property type="component" value="Unassembled WGS sequence"/>
</dbReference>
<feature type="domain" description="S1 motif" evidence="1">
    <location>
        <begin position="16"/>
        <end position="85"/>
    </location>
</feature>
<comment type="caution">
    <text evidence="2">The sequence shown here is derived from an EMBL/GenBank/DDBJ whole genome shotgun (WGS) entry which is preliminary data.</text>
</comment>
<dbReference type="InterPro" id="IPR012340">
    <property type="entry name" value="NA-bd_OB-fold"/>
</dbReference>
<sequence length="784" mass="85944">SVMHQKFLTMDDIHPGQIVEGTVQDLHTSGLIVSLAKNITGLVPKLHIADVPLKHFEKKFAKGDKLKCRVLKVDAKKNRLLLSNKKSFVTTSLCVPVSYEGLSADTQVEGCISYVKDQGVVVSFCNGVTGWVPRLQLSMAEISDPKAVFYVGQVVRCRVLSCQPDSEKLRLSLIISGKTPLGRRQNQMENFEVGKLLEAEVVVKRGNNVEVKLQPSGVKALLPKHHLADSADNQELLWRSLEVGKAVGTVMLYKQTDSVPGQLLPGVVKNHQTYGIFVELPGGLSGLVPRKFTMDRPIPDLTTVFACGQSVMVKVIEVKQENSRFLCSLRMCDCFHDDPSIGTELLETYLDERAACLDSLLDEKGSLVMVEVTEVTSDGYLCQTDWGLAATLAPRTTAEAELEVGSRLEAVVLHVNPVTMCLDVSADRTLVHTVSRRAEKPNMDKARVGQRIKAEVVLVKEDFVLVALKQHAAGILAYVPTKQHVNDVLVKDLPSVGEQTHVIIQRSDAGRVLANLEVRVPEAMMRKGKLVHARHELQLGQLVTAQVQAIHASQMNVKIGNVSGRVHVTEMADKVEDGTCVFAGYTKGQDVTVKIIGFRHLRSLNKLDRADCPSEDLASFKHQYKIGEKVLVFPIKFENNKLWVNVSATVSGVISVFDLSRDLGVLRHAEKHFLAGHGYLATVLGVEEEGLLHLSLTGKKEMVKKNKVVTGKVTSVTNKGIFLRLPGDFRGCVPLADGEMEKDGDSTHHLADVAVGDFVRCRVLSCKEKDKCVLAAGARGSPDD</sequence>
<evidence type="ECO:0000259" key="1">
    <source>
        <dbReference type="PROSITE" id="PS50126"/>
    </source>
</evidence>
<feature type="domain" description="S1 motif" evidence="1">
    <location>
        <begin position="540"/>
        <end position="610"/>
    </location>
</feature>
<name>A0ABD0MB35_9CAEN</name>
<dbReference type="PANTHER" id="PTHR23270:SF10">
    <property type="entry name" value="PROTEIN RRP5 HOMOLOG"/>
    <property type="match status" value="1"/>
</dbReference>
<feature type="domain" description="S1 motif" evidence="1">
    <location>
        <begin position="706"/>
        <end position="779"/>
    </location>
</feature>
<keyword evidence="3" id="KW-1185">Reference proteome</keyword>